<name>A0A1H8CKR9_9SPHN</name>
<reference evidence="3" key="1">
    <citation type="submission" date="2016-10" db="EMBL/GenBank/DDBJ databases">
        <authorList>
            <person name="Varghese N."/>
            <person name="Submissions S."/>
        </authorList>
    </citation>
    <scope>NUCLEOTIDE SEQUENCE [LARGE SCALE GENOMIC DNA]</scope>
    <source>
        <strain evidence="3">S6-262</strain>
    </source>
</reference>
<dbReference type="Proteomes" id="UP000199206">
    <property type="component" value="Unassembled WGS sequence"/>
</dbReference>
<dbReference type="RefSeq" id="WP_093665197.1">
    <property type="nucleotide sequence ID" value="NZ_FOCF01000003.1"/>
</dbReference>
<proteinExistence type="predicted"/>
<accession>A0A1H8CKR9</accession>
<evidence type="ECO:0008006" key="4">
    <source>
        <dbReference type="Google" id="ProtNLM"/>
    </source>
</evidence>
<keyword evidence="3" id="KW-1185">Reference proteome</keyword>
<evidence type="ECO:0000256" key="1">
    <source>
        <dbReference type="SAM" id="MobiDB-lite"/>
    </source>
</evidence>
<dbReference type="AlphaFoldDB" id="A0A1H8CKR9"/>
<evidence type="ECO:0000313" key="3">
    <source>
        <dbReference type="Proteomes" id="UP000199206"/>
    </source>
</evidence>
<evidence type="ECO:0000313" key="2">
    <source>
        <dbReference type="EMBL" id="SEM95014.1"/>
    </source>
</evidence>
<dbReference type="STRING" id="1166340.SAMN05192583_1631"/>
<gene>
    <name evidence="2" type="ORF">SAMN05192583_1631</name>
</gene>
<feature type="compositionally biased region" description="Basic and acidic residues" evidence="1">
    <location>
        <begin position="94"/>
        <end position="126"/>
    </location>
</feature>
<dbReference type="OrthoDB" id="7566552at2"/>
<organism evidence="2 3">
    <name type="scientific">Sphingomonas gellani</name>
    <dbReference type="NCBI Taxonomy" id="1166340"/>
    <lineage>
        <taxon>Bacteria</taxon>
        <taxon>Pseudomonadati</taxon>
        <taxon>Pseudomonadota</taxon>
        <taxon>Alphaproteobacteria</taxon>
        <taxon>Sphingomonadales</taxon>
        <taxon>Sphingomonadaceae</taxon>
        <taxon>Sphingomonas</taxon>
    </lineage>
</organism>
<protein>
    <recommendedName>
        <fullName evidence="4">Flagellar FliJ protein</fullName>
    </recommendedName>
</protein>
<dbReference type="EMBL" id="FOCF01000003">
    <property type="protein sequence ID" value="SEM95014.1"/>
    <property type="molecule type" value="Genomic_DNA"/>
</dbReference>
<sequence>MNNPKKLARIHRVRTLQLGLTRAEEMRAGEKLDSEAALSARIAGLVDAVSPVAQSASAFSLGASAHYRERLHQSALAAAQREQNARLLLERSAEATRAAKRDQSAVEKLMERARHRQDARERRALEDVPAFPRKRHDPC</sequence>
<feature type="region of interest" description="Disordered" evidence="1">
    <location>
        <begin position="94"/>
        <end position="139"/>
    </location>
</feature>